<organism evidence="6 7">
    <name type="scientific">Rhodoferax potami</name>
    <dbReference type="NCBI Taxonomy" id="3068338"/>
    <lineage>
        <taxon>Bacteria</taxon>
        <taxon>Pseudomonadati</taxon>
        <taxon>Pseudomonadota</taxon>
        <taxon>Betaproteobacteria</taxon>
        <taxon>Burkholderiales</taxon>
        <taxon>Comamonadaceae</taxon>
        <taxon>Rhodoferax</taxon>
    </lineage>
</organism>
<evidence type="ECO:0000313" key="7">
    <source>
        <dbReference type="Proteomes" id="UP001321700"/>
    </source>
</evidence>
<dbReference type="SMART" id="SM00387">
    <property type="entry name" value="HATPase_c"/>
    <property type="match status" value="1"/>
</dbReference>
<keyword evidence="7" id="KW-1185">Reference proteome</keyword>
<dbReference type="RefSeq" id="WP_313873816.1">
    <property type="nucleotide sequence ID" value="NZ_JAVBIK010000001.1"/>
</dbReference>
<dbReference type="PROSITE" id="PS50109">
    <property type="entry name" value="HIS_KIN"/>
    <property type="match status" value="1"/>
</dbReference>
<comment type="catalytic activity">
    <reaction evidence="1">
        <text>ATP + protein L-histidine = ADP + protein N-phospho-L-histidine.</text>
        <dbReference type="EC" id="2.7.13.3"/>
    </reaction>
</comment>
<dbReference type="InterPro" id="IPR003594">
    <property type="entry name" value="HATPase_dom"/>
</dbReference>
<gene>
    <name evidence="6" type="ORF">RAE19_04675</name>
</gene>
<evidence type="ECO:0000256" key="1">
    <source>
        <dbReference type="ARBA" id="ARBA00000085"/>
    </source>
</evidence>
<dbReference type="Gene3D" id="3.30.565.10">
    <property type="entry name" value="Histidine kinase-like ATPase, C-terminal domain"/>
    <property type="match status" value="1"/>
</dbReference>
<evidence type="ECO:0000256" key="2">
    <source>
        <dbReference type="ARBA" id="ARBA00012438"/>
    </source>
</evidence>
<feature type="domain" description="Histidine kinase" evidence="5">
    <location>
        <begin position="125"/>
        <end position="337"/>
    </location>
</feature>
<dbReference type="EMBL" id="JAVBIK010000001">
    <property type="protein sequence ID" value="MDT7518033.1"/>
    <property type="molecule type" value="Genomic_DNA"/>
</dbReference>
<dbReference type="InterPro" id="IPR036890">
    <property type="entry name" value="HATPase_C_sf"/>
</dbReference>
<dbReference type="PANTHER" id="PTHR42878:SF14">
    <property type="entry name" value="OSMOLARITY TWO-COMPONENT SYSTEM PROTEIN SSK1"/>
    <property type="match status" value="1"/>
</dbReference>
<evidence type="ECO:0000256" key="4">
    <source>
        <dbReference type="ARBA" id="ARBA00022777"/>
    </source>
</evidence>
<dbReference type="InterPro" id="IPR005467">
    <property type="entry name" value="His_kinase_dom"/>
</dbReference>
<dbReference type="InterPro" id="IPR050351">
    <property type="entry name" value="BphY/WalK/GraS-like"/>
</dbReference>
<evidence type="ECO:0000313" key="6">
    <source>
        <dbReference type="EMBL" id="MDT7518033.1"/>
    </source>
</evidence>
<dbReference type="CDD" id="cd00075">
    <property type="entry name" value="HATPase"/>
    <property type="match status" value="1"/>
</dbReference>
<dbReference type="GO" id="GO:0016301">
    <property type="term" value="F:kinase activity"/>
    <property type="evidence" value="ECO:0007669"/>
    <property type="project" value="UniProtKB-KW"/>
</dbReference>
<protein>
    <recommendedName>
        <fullName evidence="2">histidine kinase</fullName>
        <ecNumber evidence="2">2.7.13.3</ecNumber>
    </recommendedName>
</protein>
<dbReference type="PANTHER" id="PTHR42878">
    <property type="entry name" value="TWO-COMPONENT HISTIDINE KINASE"/>
    <property type="match status" value="1"/>
</dbReference>
<evidence type="ECO:0000259" key="5">
    <source>
        <dbReference type="PROSITE" id="PS50109"/>
    </source>
</evidence>
<evidence type="ECO:0000256" key="3">
    <source>
        <dbReference type="ARBA" id="ARBA00022679"/>
    </source>
</evidence>
<accession>A0ABU3KK89</accession>
<proteinExistence type="predicted"/>
<dbReference type="SUPFAM" id="SSF55874">
    <property type="entry name" value="ATPase domain of HSP90 chaperone/DNA topoisomerase II/histidine kinase"/>
    <property type="match status" value="1"/>
</dbReference>
<sequence>MATNFHQPSVHALFDAMPTALITFGVNGVATYANRAARLHPDKPVEAMSGRIVIKNLAQAIALGKVKLPYPAEVGVADGKKLKGMFMAGPSGLDIAFVALPEEKESTTAGPGIQSRMGLDQIIELLQDEVGPPMRKLTSMLGSLPESEAGNRIEMAADELKERLRRLADLLAVFGEEAMQMDDRMDLGALVTQTLEDLRPKAVQSKVRFEVRPPNNTLPPIYGNARLIKRALMECFDNALTHSRREVKGGVDCAVQISYTLTGEHILVSVRNQGAVAPEDKGIETRDLFAARSPNQANGRLGLPLVNRIIGLHGGNMRMSIVDGEDTRVMIEFPTGAPQRGQANLDMEQAQRYAADLAQLMQRRKKEDAS</sequence>
<dbReference type="EC" id="2.7.13.3" evidence="2"/>
<dbReference type="Pfam" id="PF02518">
    <property type="entry name" value="HATPase_c"/>
    <property type="match status" value="1"/>
</dbReference>
<comment type="caution">
    <text evidence="6">The sequence shown here is derived from an EMBL/GenBank/DDBJ whole genome shotgun (WGS) entry which is preliminary data.</text>
</comment>
<reference evidence="6 7" key="1">
    <citation type="submission" date="2023-08" db="EMBL/GenBank/DDBJ databases">
        <title>Rhodoferax potami sp. nov. and Rhodoferax mekongensis sp. nov., isolated from the Mekong River in Thailand.</title>
        <authorList>
            <person name="Kitikhun S."/>
            <person name="Charoenyingcharoen P."/>
            <person name="Siriarchawattana P."/>
            <person name="Likhitrattanapisal S."/>
            <person name="Nilsakha T."/>
            <person name="Chanpet A."/>
            <person name="Rattanawaree P."/>
            <person name="Ingsriswang S."/>
        </authorList>
    </citation>
    <scope>NUCLEOTIDE SEQUENCE [LARGE SCALE GENOMIC DNA]</scope>
    <source>
        <strain evidence="6 7">TBRC 17660</strain>
    </source>
</reference>
<dbReference type="Proteomes" id="UP001321700">
    <property type="component" value="Unassembled WGS sequence"/>
</dbReference>
<name>A0ABU3KK89_9BURK</name>
<keyword evidence="4 6" id="KW-0418">Kinase</keyword>
<keyword evidence="3" id="KW-0808">Transferase</keyword>